<keyword evidence="2" id="KW-0812">Transmembrane</keyword>
<accession>A0A7X6CYR3</accession>
<dbReference type="RefSeq" id="WP_167968316.1">
    <property type="nucleotide sequence ID" value="NZ_BHZG01000466.1"/>
</dbReference>
<reference evidence="3 4" key="1">
    <citation type="submission" date="2020-03" db="EMBL/GenBank/DDBJ databases">
        <title>Draft genome of Streptomyces sp. ventii, isolated from the Axial Seamount in the Pacific Ocean, and resequencing of the two type strains Streptomyces lonarensis strain NCL 716 and Streptomyces bohaiensis strain 11A07.</title>
        <authorList>
            <person name="Loughran R.M."/>
            <person name="Pfannmuller K.M."/>
            <person name="Wasson B.J."/>
            <person name="Deadmond M.C."/>
            <person name="Paddock B.E."/>
            <person name="Koyack M.J."/>
            <person name="Gallegos D.A."/>
            <person name="Mitchell E.A."/>
            <person name="Ushijima B."/>
            <person name="Saw J.H."/>
            <person name="Mcphail K.L."/>
            <person name="Videau P."/>
        </authorList>
    </citation>
    <scope>NUCLEOTIDE SEQUENCE [LARGE SCALE GENOMIC DNA]</scope>
    <source>
        <strain evidence="3 4">NCL716</strain>
    </source>
</reference>
<name>A0A7X6CYR3_9ACTN</name>
<feature type="region of interest" description="Disordered" evidence="1">
    <location>
        <begin position="1"/>
        <end position="92"/>
    </location>
</feature>
<dbReference type="Pfam" id="PF14030">
    <property type="entry name" value="DUF4245"/>
    <property type="match status" value="1"/>
</dbReference>
<keyword evidence="4" id="KW-1185">Reference proteome</keyword>
<gene>
    <name evidence="3" type="ORF">HCN56_05370</name>
</gene>
<feature type="compositionally biased region" description="Low complexity" evidence="1">
    <location>
        <begin position="42"/>
        <end position="55"/>
    </location>
</feature>
<dbReference type="InterPro" id="IPR025339">
    <property type="entry name" value="DUF4245"/>
</dbReference>
<feature type="transmembrane region" description="Helical" evidence="2">
    <location>
        <begin position="102"/>
        <end position="119"/>
    </location>
</feature>
<sequence length="266" mass="27613">MVRENGTPSQQPAQAPDRDGGGPAAGDDVKATAPGTAPHSTAPADPADPEGPASSDAERAPATHEDVPAAGAAAPLPETGTAAPAGAGEARQRRKLKTVRDMLLSMAVITVGALFFYFVQPTDTGQDPVRAVDYAVEASTASRAAPYDLVVPEGLDDEWRATSVRYRQSSDHGAFWRIGFMDPVNEYVALGQADGPARAFVDDFTRGAQDTGETVTVDGREWAVHTGGKYDALVAEEGDVTTVVTGTAGTTQLEAFAATLAPHPNQ</sequence>
<evidence type="ECO:0000313" key="3">
    <source>
        <dbReference type="EMBL" id="NJQ05022.1"/>
    </source>
</evidence>
<evidence type="ECO:0000313" key="4">
    <source>
        <dbReference type="Proteomes" id="UP000578686"/>
    </source>
</evidence>
<evidence type="ECO:0000256" key="1">
    <source>
        <dbReference type="SAM" id="MobiDB-lite"/>
    </source>
</evidence>
<protein>
    <submittedName>
        <fullName evidence="3">DUF4245 domain-containing protein</fullName>
    </submittedName>
</protein>
<keyword evidence="2" id="KW-0472">Membrane</keyword>
<organism evidence="3 4">
    <name type="scientific">Streptomyces lonarensis</name>
    <dbReference type="NCBI Taxonomy" id="700599"/>
    <lineage>
        <taxon>Bacteria</taxon>
        <taxon>Bacillati</taxon>
        <taxon>Actinomycetota</taxon>
        <taxon>Actinomycetes</taxon>
        <taxon>Kitasatosporales</taxon>
        <taxon>Streptomycetaceae</taxon>
        <taxon>Streptomyces</taxon>
    </lineage>
</organism>
<dbReference type="Proteomes" id="UP000578686">
    <property type="component" value="Unassembled WGS sequence"/>
</dbReference>
<feature type="compositionally biased region" description="Basic and acidic residues" evidence="1">
    <location>
        <begin position="56"/>
        <end position="67"/>
    </location>
</feature>
<keyword evidence="2" id="KW-1133">Transmembrane helix</keyword>
<feature type="compositionally biased region" description="Low complexity" evidence="1">
    <location>
        <begin position="68"/>
        <end position="89"/>
    </location>
</feature>
<comment type="caution">
    <text evidence="3">The sequence shown here is derived from an EMBL/GenBank/DDBJ whole genome shotgun (WGS) entry which is preliminary data.</text>
</comment>
<proteinExistence type="predicted"/>
<dbReference type="EMBL" id="JAAVJD010000023">
    <property type="protein sequence ID" value="NJQ05022.1"/>
    <property type="molecule type" value="Genomic_DNA"/>
</dbReference>
<feature type="compositionally biased region" description="Polar residues" evidence="1">
    <location>
        <begin position="1"/>
        <end position="11"/>
    </location>
</feature>
<evidence type="ECO:0000256" key="2">
    <source>
        <dbReference type="SAM" id="Phobius"/>
    </source>
</evidence>
<dbReference type="AlphaFoldDB" id="A0A7X6CYR3"/>